<comment type="caution">
    <text evidence="1">The sequence shown here is derived from an EMBL/GenBank/DDBJ whole genome shotgun (WGS) entry which is preliminary data.</text>
</comment>
<protein>
    <submittedName>
        <fullName evidence="1">Uncharacterized protein</fullName>
    </submittedName>
</protein>
<accession>A0A4S4C471</accession>
<keyword evidence="2" id="KW-1185">Reference proteome</keyword>
<gene>
    <name evidence="1" type="ORF">E6W99_03515</name>
</gene>
<organism evidence="1 2">
    <name type="scientific">Metabacillus sediminilitoris</name>
    <dbReference type="NCBI Taxonomy" id="2567941"/>
    <lineage>
        <taxon>Bacteria</taxon>
        <taxon>Bacillati</taxon>
        <taxon>Bacillota</taxon>
        <taxon>Bacilli</taxon>
        <taxon>Bacillales</taxon>
        <taxon>Bacillaceae</taxon>
        <taxon>Metabacillus</taxon>
    </lineage>
</organism>
<dbReference type="AlphaFoldDB" id="A0A4S4C471"/>
<proteinExistence type="predicted"/>
<reference evidence="1 2" key="1">
    <citation type="submission" date="2019-04" db="EMBL/GenBank/DDBJ databases">
        <title>Bacillus sediminilitoris sp. nov., isolated from a tidal flat sediment on the East China Sea.</title>
        <authorList>
            <person name="Wei Y."/>
            <person name="Mao H."/>
            <person name="Fang J."/>
        </authorList>
    </citation>
    <scope>NUCLEOTIDE SEQUENCE [LARGE SCALE GENOMIC DNA]</scope>
    <source>
        <strain evidence="1 2">DSL-17</strain>
    </source>
</reference>
<dbReference type="OrthoDB" id="2824965at2"/>
<evidence type="ECO:0000313" key="1">
    <source>
        <dbReference type="EMBL" id="THF82505.1"/>
    </source>
</evidence>
<dbReference type="EMBL" id="SSNT01000002">
    <property type="protein sequence ID" value="THF82505.1"/>
    <property type="molecule type" value="Genomic_DNA"/>
</dbReference>
<sequence length="127" mass="15175">MAENDEIKSGKLKSFNIPDGAILLENISLFIESKIGYNSYLLKEQLEGHKNLFPEKQKVQCEPIIIKWKEICDFFRRNYNYYEIKNDSLTCFLLKQFEEFCIINCIGDKQNSKEYFFLRFIRYSGKN</sequence>
<dbReference type="Proteomes" id="UP000310334">
    <property type="component" value="Unassembled WGS sequence"/>
</dbReference>
<evidence type="ECO:0000313" key="2">
    <source>
        <dbReference type="Proteomes" id="UP000310334"/>
    </source>
</evidence>
<name>A0A4S4C471_9BACI</name>
<dbReference type="RefSeq" id="WP_136351802.1">
    <property type="nucleotide sequence ID" value="NZ_CP046266.1"/>
</dbReference>